<comment type="caution">
    <text evidence="2">The sequence shown here is derived from an EMBL/GenBank/DDBJ whole genome shotgun (WGS) entry which is preliminary data.</text>
</comment>
<dbReference type="OrthoDB" id="5058140at2"/>
<dbReference type="Proteomes" id="UP000316560">
    <property type="component" value="Unassembled WGS sequence"/>
</dbReference>
<accession>A0A8H2K5Q8</accession>
<dbReference type="EMBL" id="VFRA01000001">
    <property type="protein sequence ID" value="TQO20323.1"/>
    <property type="molecule type" value="Genomic_DNA"/>
</dbReference>
<organism evidence="2 3">
    <name type="scientific">Rhodoglobus vestalii</name>
    <dbReference type="NCBI Taxonomy" id="193384"/>
    <lineage>
        <taxon>Bacteria</taxon>
        <taxon>Bacillati</taxon>
        <taxon>Actinomycetota</taxon>
        <taxon>Actinomycetes</taxon>
        <taxon>Micrococcales</taxon>
        <taxon>Microbacteriaceae</taxon>
        <taxon>Rhodoglobus</taxon>
    </lineage>
</organism>
<keyword evidence="3" id="KW-1185">Reference proteome</keyword>
<evidence type="ECO:0000256" key="1">
    <source>
        <dbReference type="SAM" id="MobiDB-lite"/>
    </source>
</evidence>
<dbReference type="AlphaFoldDB" id="A0A8H2K5Q8"/>
<protein>
    <submittedName>
        <fullName evidence="2">Uncharacterized protein</fullName>
    </submittedName>
</protein>
<name>A0A8H2K5Q8_9MICO</name>
<dbReference type="RefSeq" id="WP_141990682.1">
    <property type="nucleotide sequence ID" value="NZ_VFRA01000001.1"/>
</dbReference>
<gene>
    <name evidence="2" type="ORF">FB472_1954</name>
</gene>
<reference evidence="2 3" key="1">
    <citation type="submission" date="2019-06" db="EMBL/GenBank/DDBJ databases">
        <title>Sequencing the genomes of 1000 actinobacteria strains.</title>
        <authorList>
            <person name="Klenk H.-P."/>
        </authorList>
    </citation>
    <scope>NUCLEOTIDE SEQUENCE [LARGE SCALE GENOMIC DNA]</scope>
    <source>
        <strain evidence="2 3">DSM 21947</strain>
    </source>
</reference>
<evidence type="ECO:0000313" key="2">
    <source>
        <dbReference type="EMBL" id="TQO20323.1"/>
    </source>
</evidence>
<evidence type="ECO:0000313" key="3">
    <source>
        <dbReference type="Proteomes" id="UP000316560"/>
    </source>
</evidence>
<feature type="region of interest" description="Disordered" evidence="1">
    <location>
        <begin position="140"/>
        <end position="159"/>
    </location>
</feature>
<proteinExistence type="predicted"/>
<sequence length="218" mass="23952">MADARIKGEWLNAMRFDALSDESWRVFTGALMWSAENGTDGVIPKRYLRMLHPDGEQPAAFNEMEVAGLWAATNDGYHLDDWDGALGQSTASQVATYKANGLKRARDYRERERSKLAKALGMSEPTFTENVTRDVTRDVRPHVGKGKGEGKGKGSGDKEVLETKELNINTVTGEVEDEPMPVTSWPVVAIPVSDPGYCSHGMTVGKRCSSCARERKAS</sequence>